<reference evidence="3 4" key="1">
    <citation type="submission" date="2022-06" db="EMBL/GenBank/DDBJ databases">
        <title>Halogeometricum sp. a new haloarchaeum isolate from saline soil.</title>
        <authorList>
            <person name="Strakova D."/>
            <person name="Galisteo C."/>
            <person name="Sanchez-Porro C."/>
            <person name="Ventosa A."/>
        </authorList>
    </citation>
    <scope>NUCLEOTIDE SEQUENCE [LARGE SCALE GENOMIC DNA]</scope>
    <source>
        <strain evidence="3 4">S1BR25-6</strain>
    </source>
</reference>
<sequence length="138" mass="15756">MDGGGSTDMTLAFELEALKALADPTAVFNDARQWTEYVGVVSEKPTYVVTNFTRKHRVRQDFFSGPRGVKESLENVKRQFDTDRHVFVGTSEEDRALAEEMEWEYLPLEQASEAADWALAGDEEEDDPFESETRDDWP</sequence>
<dbReference type="Pfam" id="PF23439">
    <property type="entry name" value="DUF7124"/>
    <property type="match status" value="1"/>
</dbReference>
<dbReference type="RefSeq" id="WP_310924547.1">
    <property type="nucleotide sequence ID" value="NZ_JAMQOP010000002.1"/>
</dbReference>
<dbReference type="Proteomes" id="UP001257060">
    <property type="component" value="Unassembled WGS sequence"/>
</dbReference>
<feature type="region of interest" description="Disordered" evidence="1">
    <location>
        <begin position="114"/>
        <end position="138"/>
    </location>
</feature>
<feature type="compositionally biased region" description="Acidic residues" evidence="1">
    <location>
        <begin position="121"/>
        <end position="130"/>
    </location>
</feature>
<feature type="domain" description="DUF7124" evidence="2">
    <location>
        <begin position="9"/>
        <end position="119"/>
    </location>
</feature>
<dbReference type="InterPro" id="IPR055548">
    <property type="entry name" value="DUF7124"/>
</dbReference>
<protein>
    <recommendedName>
        <fullName evidence="2">DUF7124 domain-containing protein</fullName>
    </recommendedName>
</protein>
<evidence type="ECO:0000259" key="2">
    <source>
        <dbReference type="Pfam" id="PF23439"/>
    </source>
</evidence>
<dbReference type="EMBL" id="JAMQOP010000002">
    <property type="protein sequence ID" value="MDS0299690.1"/>
    <property type="molecule type" value="Genomic_DNA"/>
</dbReference>
<comment type="caution">
    <text evidence="3">The sequence shown here is derived from an EMBL/GenBank/DDBJ whole genome shotgun (WGS) entry which is preliminary data.</text>
</comment>
<proteinExistence type="predicted"/>
<gene>
    <name evidence="3" type="ORF">NDI76_13155</name>
</gene>
<name>A0ABU2GFZ3_9EURY</name>
<keyword evidence="4" id="KW-1185">Reference proteome</keyword>
<evidence type="ECO:0000313" key="3">
    <source>
        <dbReference type="EMBL" id="MDS0299690.1"/>
    </source>
</evidence>
<evidence type="ECO:0000313" key="4">
    <source>
        <dbReference type="Proteomes" id="UP001257060"/>
    </source>
</evidence>
<accession>A0ABU2GFZ3</accession>
<organism evidence="3 4">
    <name type="scientific">Halogeometricum salsisoli</name>
    <dbReference type="NCBI Taxonomy" id="2950536"/>
    <lineage>
        <taxon>Archaea</taxon>
        <taxon>Methanobacteriati</taxon>
        <taxon>Methanobacteriota</taxon>
        <taxon>Stenosarchaea group</taxon>
        <taxon>Halobacteria</taxon>
        <taxon>Halobacteriales</taxon>
        <taxon>Haloferacaceae</taxon>
        <taxon>Halogeometricum</taxon>
    </lineage>
</organism>
<evidence type="ECO:0000256" key="1">
    <source>
        <dbReference type="SAM" id="MobiDB-lite"/>
    </source>
</evidence>